<dbReference type="Proteomes" id="UP001283341">
    <property type="component" value="Unassembled WGS sequence"/>
</dbReference>
<keyword evidence="2" id="KW-0378">Hydrolase</keyword>
<accession>A0AAE0M0G2</accession>
<dbReference type="InterPro" id="IPR036380">
    <property type="entry name" value="Isochorismatase-like_sf"/>
</dbReference>
<keyword evidence="5" id="KW-1185">Reference proteome</keyword>
<evidence type="ECO:0000256" key="1">
    <source>
        <dbReference type="ARBA" id="ARBA00006336"/>
    </source>
</evidence>
<dbReference type="EMBL" id="JAUEDM010000006">
    <property type="protein sequence ID" value="KAK3314522.1"/>
    <property type="molecule type" value="Genomic_DNA"/>
</dbReference>
<dbReference type="InterPro" id="IPR050272">
    <property type="entry name" value="Isochorismatase-like_hydrls"/>
</dbReference>
<dbReference type="AlphaFoldDB" id="A0AAE0M0G2"/>
<name>A0AAE0M0G2_9PEZI</name>
<dbReference type="SUPFAM" id="SSF52499">
    <property type="entry name" value="Isochorismatase-like hydrolases"/>
    <property type="match status" value="1"/>
</dbReference>
<evidence type="ECO:0000259" key="3">
    <source>
        <dbReference type="Pfam" id="PF00857"/>
    </source>
</evidence>
<sequence>MAATALFVIDIQNDLAKDPNTRITHAERIKTAGKKILTAARALIDNKTGPTDRGGGMTCILFVQHEEDPEAGALVRGTEPWKLVFEPRAAIDREILVAKTTRDTFESNPNLADNLKAHGVEEVVVFGIQSECCVESTCRGVLRAGFGVTVLSGAHSTYDTKEKSAVEIEREVEGRLQEGGAKVVGWEEAVAVWEREGKEN</sequence>
<feature type="domain" description="Isochorismatase-like" evidence="3">
    <location>
        <begin position="4"/>
        <end position="164"/>
    </location>
</feature>
<dbReference type="Pfam" id="PF00857">
    <property type="entry name" value="Isochorismatase"/>
    <property type="match status" value="1"/>
</dbReference>
<evidence type="ECO:0000313" key="4">
    <source>
        <dbReference type="EMBL" id="KAK3314522.1"/>
    </source>
</evidence>
<evidence type="ECO:0000313" key="5">
    <source>
        <dbReference type="Proteomes" id="UP001283341"/>
    </source>
</evidence>
<reference evidence="4" key="2">
    <citation type="submission" date="2023-06" db="EMBL/GenBank/DDBJ databases">
        <authorList>
            <consortium name="Lawrence Berkeley National Laboratory"/>
            <person name="Haridas S."/>
            <person name="Hensen N."/>
            <person name="Bonometti L."/>
            <person name="Westerberg I."/>
            <person name="Brannstrom I.O."/>
            <person name="Guillou S."/>
            <person name="Cros-Aarteil S."/>
            <person name="Calhoun S."/>
            <person name="Kuo A."/>
            <person name="Mondo S."/>
            <person name="Pangilinan J."/>
            <person name="Riley R."/>
            <person name="Labutti K."/>
            <person name="Andreopoulos B."/>
            <person name="Lipzen A."/>
            <person name="Chen C."/>
            <person name="Yanf M."/>
            <person name="Daum C."/>
            <person name="Ng V."/>
            <person name="Clum A."/>
            <person name="Steindorff A."/>
            <person name="Ohm R."/>
            <person name="Martin F."/>
            <person name="Silar P."/>
            <person name="Natvig D."/>
            <person name="Lalanne C."/>
            <person name="Gautier V."/>
            <person name="Ament-Velasquez S.L."/>
            <person name="Kruys A."/>
            <person name="Hutchinson M.I."/>
            <person name="Powell A.J."/>
            <person name="Barry K."/>
            <person name="Miller A.N."/>
            <person name="Grigoriev I.V."/>
            <person name="Debuchy R."/>
            <person name="Gladieux P."/>
            <person name="Thoren M.H."/>
            <person name="Johannesson H."/>
        </authorList>
    </citation>
    <scope>NUCLEOTIDE SEQUENCE</scope>
    <source>
        <strain evidence="4">CBS 118394</strain>
    </source>
</reference>
<dbReference type="Gene3D" id="3.40.50.850">
    <property type="entry name" value="Isochorismatase-like"/>
    <property type="match status" value="1"/>
</dbReference>
<evidence type="ECO:0000256" key="2">
    <source>
        <dbReference type="ARBA" id="ARBA00022801"/>
    </source>
</evidence>
<dbReference type="PANTHER" id="PTHR43540:SF6">
    <property type="entry name" value="ISOCHORISMATASE-LIKE DOMAIN-CONTAINING PROTEIN"/>
    <property type="match status" value="1"/>
</dbReference>
<protein>
    <submittedName>
        <fullName evidence="4">Isochorismatase-like protein</fullName>
    </submittedName>
</protein>
<dbReference type="InterPro" id="IPR000868">
    <property type="entry name" value="Isochorismatase-like_dom"/>
</dbReference>
<dbReference type="PANTHER" id="PTHR43540">
    <property type="entry name" value="PEROXYUREIDOACRYLATE/UREIDOACRYLATE AMIDOHYDROLASE-RELATED"/>
    <property type="match status" value="1"/>
</dbReference>
<comment type="similarity">
    <text evidence="1">Belongs to the isochorismatase family.</text>
</comment>
<dbReference type="GO" id="GO:0016787">
    <property type="term" value="F:hydrolase activity"/>
    <property type="evidence" value="ECO:0007669"/>
    <property type="project" value="UniProtKB-KW"/>
</dbReference>
<reference evidence="4" key="1">
    <citation type="journal article" date="2023" name="Mol. Phylogenet. Evol.">
        <title>Genome-scale phylogeny and comparative genomics of the fungal order Sordariales.</title>
        <authorList>
            <person name="Hensen N."/>
            <person name="Bonometti L."/>
            <person name="Westerberg I."/>
            <person name="Brannstrom I.O."/>
            <person name="Guillou S."/>
            <person name="Cros-Aarteil S."/>
            <person name="Calhoun S."/>
            <person name="Haridas S."/>
            <person name="Kuo A."/>
            <person name="Mondo S."/>
            <person name="Pangilinan J."/>
            <person name="Riley R."/>
            <person name="LaButti K."/>
            <person name="Andreopoulos B."/>
            <person name="Lipzen A."/>
            <person name="Chen C."/>
            <person name="Yan M."/>
            <person name="Daum C."/>
            <person name="Ng V."/>
            <person name="Clum A."/>
            <person name="Steindorff A."/>
            <person name="Ohm R.A."/>
            <person name="Martin F."/>
            <person name="Silar P."/>
            <person name="Natvig D.O."/>
            <person name="Lalanne C."/>
            <person name="Gautier V."/>
            <person name="Ament-Velasquez S.L."/>
            <person name="Kruys A."/>
            <person name="Hutchinson M.I."/>
            <person name="Powell A.J."/>
            <person name="Barry K."/>
            <person name="Miller A.N."/>
            <person name="Grigoriev I.V."/>
            <person name="Debuchy R."/>
            <person name="Gladieux P."/>
            <person name="Hiltunen Thoren M."/>
            <person name="Johannesson H."/>
        </authorList>
    </citation>
    <scope>NUCLEOTIDE SEQUENCE</scope>
    <source>
        <strain evidence="4">CBS 118394</strain>
    </source>
</reference>
<gene>
    <name evidence="4" type="ORF">B0H66DRAFT_500971</name>
</gene>
<organism evidence="4 5">
    <name type="scientific">Apodospora peruviana</name>
    <dbReference type="NCBI Taxonomy" id="516989"/>
    <lineage>
        <taxon>Eukaryota</taxon>
        <taxon>Fungi</taxon>
        <taxon>Dikarya</taxon>
        <taxon>Ascomycota</taxon>
        <taxon>Pezizomycotina</taxon>
        <taxon>Sordariomycetes</taxon>
        <taxon>Sordariomycetidae</taxon>
        <taxon>Sordariales</taxon>
        <taxon>Lasiosphaeriaceae</taxon>
        <taxon>Apodospora</taxon>
    </lineage>
</organism>
<comment type="caution">
    <text evidence="4">The sequence shown here is derived from an EMBL/GenBank/DDBJ whole genome shotgun (WGS) entry which is preliminary data.</text>
</comment>
<proteinExistence type="inferred from homology"/>